<evidence type="ECO:0000313" key="3">
    <source>
        <dbReference type="EMBL" id="XBH06229.1"/>
    </source>
</evidence>
<accession>A0AAU7CLG3</accession>
<dbReference type="InterPro" id="IPR008979">
    <property type="entry name" value="Galactose-bd-like_sf"/>
</dbReference>
<feature type="region of interest" description="Disordered" evidence="1">
    <location>
        <begin position="973"/>
        <end position="1009"/>
    </location>
</feature>
<dbReference type="SUPFAM" id="SSF49785">
    <property type="entry name" value="Galactose-binding domain-like"/>
    <property type="match status" value="1"/>
</dbReference>
<feature type="region of interest" description="Disordered" evidence="1">
    <location>
        <begin position="265"/>
        <end position="470"/>
    </location>
</feature>
<dbReference type="InterPro" id="IPR038637">
    <property type="entry name" value="NPCBM_sf"/>
</dbReference>
<evidence type="ECO:0000259" key="2">
    <source>
        <dbReference type="SMART" id="SM00776"/>
    </source>
</evidence>
<feature type="domain" description="Glycosyl hydrolase family 98 putative carbohydrate-binding module" evidence="2">
    <location>
        <begin position="826"/>
        <end position="970"/>
    </location>
</feature>
<protein>
    <submittedName>
        <fullName evidence="3">NPCBM/NEW2 domain-containing protein</fullName>
    </submittedName>
</protein>
<dbReference type="EMBL" id="CP155447">
    <property type="protein sequence ID" value="XBH06229.1"/>
    <property type="molecule type" value="Genomic_DNA"/>
</dbReference>
<feature type="compositionally biased region" description="Basic and acidic residues" evidence="1">
    <location>
        <begin position="630"/>
        <end position="641"/>
    </location>
</feature>
<dbReference type="InterPro" id="IPR013222">
    <property type="entry name" value="Glyco_hyd_98_carb-bd"/>
</dbReference>
<sequence length="1009" mass="108879">MHRLVLLWVGLVTGDVHDYTRPLDAKKIDQTTLDAETYGEKKQVKREDDGLHVTLAPGEAETGWKTPQALKFGGDFTVTANFVIRKLPKPAQDDGAAVGLAIATQNVDQPDATLVRLIETTGADVYRSINKANNAQGQQAMQMQMQMMAMQGMGMPQPGGKPNKAPRQTFPAKGETFRLELKREGSTVRYHVLDSESGSDRYLGQLELGAADIAGVKLFAVNRNGAEALDVVLRDLTIRADRINGLGTEVRTVFGEIIHGEPTALENGKLVVGGPPPTPPPSPPTTPAPKGANPGEAPQKGKEKDSATPKPAGADSPAPTEAAKPDQTKTAKETGSKGTEEAAAKDDATEKAKDADTKDNGSEKAKDSSIKEDTKDKPKDANAKDDSKDKDSNPKDDTKDKPKDANAKDDTKDKEANTKDKPKDANAKDDAKDKEANAKDKPKDAKVDTKEKPKDAKPTPPPKIEPKARVPLDEVEGIAFEKALTLSGRVLGQPNLDFTMPGLEAPKDGEAKTVAKTDDVLAPPPGTVAPAKIPKLEPKPNGICDLHLTLANLRPAVIKQVTINAQTDKGPTAWRLDTTDSRDWPLVVRRAGTETWADMFLEPPAGDLNGKDLTVNITYADGQSGNATIKSDKRSDPKLAVDAKAPPPSLDARVYLTGDEQLFGKFEGLSEESLRLQTPWGDRLTVPLARVAGIYMGLPEHKESPESFAKRLRTRGTEDLLLARSKDEEIVAIPGIAEGTTEDKLLFHFQDKTRSLSLKQVEGLVLAARPEPERPAGLRPTFSMAGGIVVSGLWKTLEAKTWKVETAWGQSLDLPAAEIRGVRFRGGQMTYLSDLEPSKVEETPFFGRRSPWRKDVSLAGTPLKMDGITYEHGLAVHSRSALTYDLDGGYTTFETVVGFDESAKKLGRVDCRVYADDKEVYANPDLRADAPPVKLSLPIANAKQLKLVIDFGPDQDTGDRVIWANARLFRKPPPKAEASATKAAPASQTKPGSAEPQTTNTTTKPGSDK</sequence>
<reference evidence="3" key="1">
    <citation type="submission" date="2024-05" db="EMBL/GenBank/DDBJ databases">
        <title>Planctomycetes of the genus Singulisphaera possess chitinolytic capabilities.</title>
        <authorList>
            <person name="Ivanova A."/>
        </authorList>
    </citation>
    <scope>NUCLEOTIDE SEQUENCE</scope>
    <source>
        <strain evidence="3">Ch08T</strain>
    </source>
</reference>
<dbReference type="AlphaFoldDB" id="A0AAU7CLG3"/>
<name>A0AAU7CLG3_9BACT</name>
<gene>
    <name evidence="3" type="ORF">V5E97_09390</name>
</gene>
<feature type="compositionally biased region" description="Low complexity" evidence="1">
    <location>
        <begin position="976"/>
        <end position="991"/>
    </location>
</feature>
<feature type="compositionally biased region" description="Polar residues" evidence="1">
    <location>
        <begin position="995"/>
        <end position="1009"/>
    </location>
</feature>
<feature type="compositionally biased region" description="Pro residues" evidence="1">
    <location>
        <begin position="274"/>
        <end position="287"/>
    </location>
</feature>
<feature type="compositionally biased region" description="Basic and acidic residues" evidence="1">
    <location>
        <begin position="323"/>
        <end position="457"/>
    </location>
</feature>
<dbReference type="Gene3D" id="2.60.120.1060">
    <property type="entry name" value="NPCBM/NEW2 domain"/>
    <property type="match status" value="1"/>
</dbReference>
<dbReference type="Pfam" id="PF08305">
    <property type="entry name" value="NPCBM"/>
    <property type="match status" value="1"/>
</dbReference>
<dbReference type="SMART" id="SM00776">
    <property type="entry name" value="NPCBM"/>
    <property type="match status" value="1"/>
</dbReference>
<feature type="region of interest" description="Disordered" evidence="1">
    <location>
        <begin position="625"/>
        <end position="644"/>
    </location>
</feature>
<proteinExistence type="predicted"/>
<dbReference type="RefSeq" id="WP_406699079.1">
    <property type="nucleotide sequence ID" value="NZ_CP155447.1"/>
</dbReference>
<organism evidence="3">
    <name type="scientific">Singulisphaera sp. Ch08</name>
    <dbReference type="NCBI Taxonomy" id="3120278"/>
    <lineage>
        <taxon>Bacteria</taxon>
        <taxon>Pseudomonadati</taxon>
        <taxon>Planctomycetota</taxon>
        <taxon>Planctomycetia</taxon>
        <taxon>Isosphaerales</taxon>
        <taxon>Isosphaeraceae</taxon>
        <taxon>Singulisphaera</taxon>
    </lineage>
</organism>
<evidence type="ECO:0000256" key="1">
    <source>
        <dbReference type="SAM" id="MobiDB-lite"/>
    </source>
</evidence>